<proteinExistence type="predicted"/>
<keyword evidence="3" id="KW-1185">Reference proteome</keyword>
<dbReference type="EMBL" id="JAQQKW010000005">
    <property type="protein sequence ID" value="MDC7694745.1"/>
    <property type="molecule type" value="Genomic_DNA"/>
</dbReference>
<protein>
    <submittedName>
        <fullName evidence="2">Uncharacterized protein</fullName>
    </submittedName>
</protein>
<dbReference type="Proteomes" id="UP001216595">
    <property type="component" value="Unassembled WGS sequence"/>
</dbReference>
<feature type="chain" id="PRO_5045250149" evidence="1">
    <location>
        <begin position="22"/>
        <end position="141"/>
    </location>
</feature>
<dbReference type="RefSeq" id="WP_272741449.1">
    <property type="nucleotide sequence ID" value="NZ_JAQQKW010000005.1"/>
</dbReference>
<evidence type="ECO:0000256" key="1">
    <source>
        <dbReference type="SAM" id="SignalP"/>
    </source>
</evidence>
<keyword evidence="1" id="KW-0732">Signal</keyword>
<feature type="signal peptide" evidence="1">
    <location>
        <begin position="1"/>
        <end position="21"/>
    </location>
</feature>
<sequence>MKTAATVSIFIGLLWIAKAHAATMGEISEDEIDRHISGWCFTAFYQSYGKDGPTGPLIWINDQSDALIRLNDQTIGLTHQSTETKPMRTARFSSEDGKTVVAYTFKKLKSRQGFDDVLATFVLTHGGENQTFHLKGTNSCW</sequence>
<comment type="caution">
    <text evidence="2">The sequence shown here is derived from an EMBL/GenBank/DDBJ whole genome shotgun (WGS) entry which is preliminary data.</text>
</comment>
<reference evidence="2 3" key="1">
    <citation type="submission" date="2023-01" db="EMBL/GenBank/DDBJ databases">
        <title>Novel species of the genus Asticcacaulis isolated from rivers.</title>
        <authorList>
            <person name="Lu H."/>
        </authorList>
    </citation>
    <scope>NUCLEOTIDE SEQUENCE [LARGE SCALE GENOMIC DNA]</scope>
    <source>
        <strain evidence="2 3">DXS10W</strain>
    </source>
</reference>
<gene>
    <name evidence="2" type="ORF">PQU94_10670</name>
</gene>
<organism evidence="2 3">
    <name type="scientific">Asticcacaulis currens</name>
    <dbReference type="NCBI Taxonomy" id="2984210"/>
    <lineage>
        <taxon>Bacteria</taxon>
        <taxon>Pseudomonadati</taxon>
        <taxon>Pseudomonadota</taxon>
        <taxon>Alphaproteobacteria</taxon>
        <taxon>Caulobacterales</taxon>
        <taxon>Caulobacteraceae</taxon>
        <taxon>Asticcacaulis</taxon>
    </lineage>
</organism>
<evidence type="ECO:0000313" key="2">
    <source>
        <dbReference type="EMBL" id="MDC7694745.1"/>
    </source>
</evidence>
<evidence type="ECO:0000313" key="3">
    <source>
        <dbReference type="Proteomes" id="UP001216595"/>
    </source>
</evidence>
<name>A0ABT5IF06_9CAUL</name>
<accession>A0ABT5IF06</accession>